<dbReference type="PANTHER" id="PTHR47932">
    <property type="entry name" value="ATPASE EXPRESSION PROTEIN 3"/>
    <property type="match status" value="1"/>
</dbReference>
<proteinExistence type="predicted"/>
<dbReference type="NCBIfam" id="TIGR00756">
    <property type="entry name" value="PPR"/>
    <property type="match status" value="2"/>
</dbReference>
<name>A0A4Q2DYA5_9AGAR</name>
<dbReference type="AlphaFoldDB" id="A0A4Q2DYA5"/>
<evidence type="ECO:0000313" key="3">
    <source>
        <dbReference type="EMBL" id="RXW24005.1"/>
    </source>
</evidence>
<dbReference type="PROSITE" id="PS51375">
    <property type="entry name" value="PPR"/>
    <property type="match status" value="2"/>
</dbReference>
<dbReference type="InterPro" id="IPR011990">
    <property type="entry name" value="TPR-like_helical_dom_sf"/>
</dbReference>
<dbReference type="Gene3D" id="1.25.40.10">
    <property type="entry name" value="Tetratricopeptide repeat domain"/>
    <property type="match status" value="3"/>
</dbReference>
<dbReference type="PANTHER" id="PTHR47932:SF44">
    <property type="entry name" value="MIOREX COMPLEX COMPONENT 1"/>
    <property type="match status" value="1"/>
</dbReference>
<dbReference type="Pfam" id="PF01535">
    <property type="entry name" value="PPR"/>
    <property type="match status" value="2"/>
</dbReference>
<evidence type="ECO:0000313" key="4">
    <source>
        <dbReference type="Proteomes" id="UP000290288"/>
    </source>
</evidence>
<reference evidence="3 4" key="1">
    <citation type="submission" date="2019-01" db="EMBL/GenBank/DDBJ databases">
        <title>Draft genome sequence of Psathyrella aberdarensis IHI B618.</title>
        <authorList>
            <person name="Buettner E."/>
            <person name="Kellner H."/>
        </authorList>
    </citation>
    <scope>NUCLEOTIDE SEQUENCE [LARGE SCALE GENOMIC DNA]</scope>
    <source>
        <strain evidence="3 4">IHI B618</strain>
    </source>
</reference>
<accession>A0A4Q2DYA5</accession>
<dbReference type="Proteomes" id="UP000290288">
    <property type="component" value="Unassembled WGS sequence"/>
</dbReference>
<dbReference type="OrthoDB" id="185373at2759"/>
<feature type="repeat" description="PPR" evidence="2">
    <location>
        <begin position="663"/>
        <end position="698"/>
    </location>
</feature>
<keyword evidence="4" id="KW-1185">Reference proteome</keyword>
<sequence length="740" mass="83720">MFLGRSFIRPFSVRHAARPGLPHARRAYRTPAVDTKQDLTKAAKSYANSLKTAKDPFTIHSVYPTFVEELRKTKFTSRTEPLLQKQDVTSILRKLASSGRPEDIQRIQELLYDLEPVFDMPPSLDLYTTIVEGLAEKIQPQVALDFLKKMPTLPGRYIPTIDHFLVVLEASVDQAPFEFVRSAVHNMHRMGCRPNQAVANIVINAFWKSLEFNGEEPTPEAFVPVLDLLELWRIPYSTTTVDLITKLFEGASLSASGQKIRGVYESMSKDNNGSNVWATQLSRVAQNSGAQAAIDLFQSSSNRSVNPSNALRYILRHSHTLSDIELAQKGLEVQCDIRHWTVVISNCARADKLSEALRIYDASRAAGIRPDAGLVAPILRGLWRKSLQKRSDDYLEEALLLYEDLAAASPPSTHPPSSSLRHSPGPDATIYHILFRLLSRAQDVDKYYPAAERLLEDMDAYRIPKDVSPIAAPMICLDIQRSSSPEEAWEAYRIRQPVLDEDGYAIVLQHFSRKQFGTRWVPAIQEYFSIVKDMRRAGIEVTTKVYNILLTQIGFLASKLHREGDVDSDFKSELINVTRRTHDLLSLDASLEPDPIILSQLISTYQRLGCFGDAYRVWELMYLTGNFNCVTVSNILDGCGYANDIHTAHAIWRKLSRDGFSFDLHNWNTWVECLCRCGHLNMARKVVLQDMPDAGKKPTLDTVMILVKFARGYRVEGEVLAQIEKHLPSLYRRITQKSID</sequence>
<dbReference type="EMBL" id="SDEE01000027">
    <property type="protein sequence ID" value="RXW24005.1"/>
    <property type="molecule type" value="Genomic_DNA"/>
</dbReference>
<gene>
    <name evidence="3" type="ORF">EST38_g1843</name>
</gene>
<evidence type="ECO:0000256" key="1">
    <source>
        <dbReference type="ARBA" id="ARBA00022737"/>
    </source>
</evidence>
<evidence type="ECO:0000256" key="2">
    <source>
        <dbReference type="PROSITE-ProRule" id="PRU00708"/>
    </source>
</evidence>
<keyword evidence="1" id="KW-0677">Repeat</keyword>
<dbReference type="STRING" id="2316362.A0A4Q2DYA5"/>
<dbReference type="InterPro" id="IPR002885">
    <property type="entry name" value="PPR_rpt"/>
</dbReference>
<organism evidence="3 4">
    <name type="scientific">Candolleomyces aberdarensis</name>
    <dbReference type="NCBI Taxonomy" id="2316362"/>
    <lineage>
        <taxon>Eukaryota</taxon>
        <taxon>Fungi</taxon>
        <taxon>Dikarya</taxon>
        <taxon>Basidiomycota</taxon>
        <taxon>Agaricomycotina</taxon>
        <taxon>Agaricomycetes</taxon>
        <taxon>Agaricomycetidae</taxon>
        <taxon>Agaricales</taxon>
        <taxon>Agaricineae</taxon>
        <taxon>Psathyrellaceae</taxon>
        <taxon>Candolleomyces</taxon>
    </lineage>
</organism>
<feature type="repeat" description="PPR" evidence="2">
    <location>
        <begin position="336"/>
        <end position="370"/>
    </location>
</feature>
<comment type="caution">
    <text evidence="3">The sequence shown here is derived from an EMBL/GenBank/DDBJ whole genome shotgun (WGS) entry which is preliminary data.</text>
</comment>
<protein>
    <submittedName>
        <fullName evidence="3">Uncharacterized protein</fullName>
    </submittedName>
</protein>